<keyword evidence="1" id="KW-0175">Coiled coil</keyword>
<evidence type="ECO:0000313" key="2">
    <source>
        <dbReference type="EMBL" id="KAJ3740212.1"/>
    </source>
</evidence>
<feature type="coiled-coil region" evidence="1">
    <location>
        <begin position="255"/>
        <end position="371"/>
    </location>
</feature>
<evidence type="ECO:0000313" key="3">
    <source>
        <dbReference type="Proteomes" id="UP001142393"/>
    </source>
</evidence>
<keyword evidence="3" id="KW-1185">Reference proteome</keyword>
<dbReference type="EMBL" id="JANVFU010000015">
    <property type="protein sequence ID" value="KAJ3740212.1"/>
    <property type="molecule type" value="Genomic_DNA"/>
</dbReference>
<organism evidence="2 3">
    <name type="scientific">Lentinula detonsa</name>
    <dbReference type="NCBI Taxonomy" id="2804962"/>
    <lineage>
        <taxon>Eukaryota</taxon>
        <taxon>Fungi</taxon>
        <taxon>Dikarya</taxon>
        <taxon>Basidiomycota</taxon>
        <taxon>Agaricomycotina</taxon>
        <taxon>Agaricomycetes</taxon>
        <taxon>Agaricomycetidae</taxon>
        <taxon>Agaricales</taxon>
        <taxon>Marasmiineae</taxon>
        <taxon>Omphalotaceae</taxon>
        <taxon>Lentinula</taxon>
    </lineage>
</organism>
<proteinExistence type="predicted"/>
<protein>
    <submittedName>
        <fullName evidence="2">Uncharacterized protein</fullName>
    </submittedName>
</protein>
<name>A0A9W8TTQ2_9AGAR</name>
<accession>A0A9W8TTQ2</accession>
<sequence>MAQLLTLLDQFTPEDFSDVESTVETEPLDMNEIQLAHDYNQKLEARFLDAVDTDSGESEDELFSEFTDLNESPPGSHNHSENFSAQSVVFRSSSGSSSFNEAYDSVIDELDEEPTKLDTSVHVLDEERQRHSVAITELEDRHAKDMIELAVEMQALRNTQDALREESLVQTARVQTLLGEKDELQSQSRTMSDLNATLAQENAKLSLQLLEGQTRTVNLEHDCAEALTAQISLASQLTNRTRELDEAKNKFAGQIQILTIARDNASAEAARLRNELEGLAATARQEHDDLVDSNNNLRNELDAERKHDREVAVRSADQIRALTVSRGNLQADLDRIRREREELSKSSRDTIDLLQNEIQAKARELQTVHEQAASAADCSSKEIRTLLLATETIQAECQKLEGIVSGLKAVVHDDEQRIIAVQKDLETCRKSSLEDISGFQKERNSLQENVAMLKKKLEEVQMLALRNAAKMEGKLNTLQSEKDDLLKAKNRDVATFRRVMQARIDPVQAVRSEVSNQVKAKDSELDTHCSETSNLKRELENNRVKQQREETRTKSEVGDLRSQRIAGHTDGIEQARRRVREVNLAGSDGLIIGSTTVEDSKVRVIRPRKANTAAFNWSSPAMLSSE</sequence>
<dbReference type="Proteomes" id="UP001142393">
    <property type="component" value="Unassembled WGS sequence"/>
</dbReference>
<comment type="caution">
    <text evidence="2">The sequence shown here is derived from an EMBL/GenBank/DDBJ whole genome shotgun (WGS) entry which is preliminary data.</text>
</comment>
<feature type="coiled-coil region" evidence="1">
    <location>
        <begin position="529"/>
        <end position="556"/>
    </location>
</feature>
<feature type="coiled-coil region" evidence="1">
    <location>
        <begin position="146"/>
        <end position="204"/>
    </location>
</feature>
<reference evidence="2 3" key="1">
    <citation type="journal article" date="2023" name="Proc. Natl. Acad. Sci. U.S.A.">
        <title>A global phylogenomic analysis of the shiitake genus Lentinula.</title>
        <authorList>
            <person name="Sierra-Patev S."/>
            <person name="Min B."/>
            <person name="Naranjo-Ortiz M."/>
            <person name="Looney B."/>
            <person name="Konkel Z."/>
            <person name="Slot J.C."/>
            <person name="Sakamoto Y."/>
            <person name="Steenwyk J.L."/>
            <person name="Rokas A."/>
            <person name="Carro J."/>
            <person name="Camarero S."/>
            <person name="Ferreira P."/>
            <person name="Molpeceres G."/>
            <person name="Ruiz-Duenas F.J."/>
            <person name="Serrano A."/>
            <person name="Henrissat B."/>
            <person name="Drula E."/>
            <person name="Hughes K.W."/>
            <person name="Mata J.L."/>
            <person name="Ishikawa N.K."/>
            <person name="Vargas-Isla R."/>
            <person name="Ushijima S."/>
            <person name="Smith C.A."/>
            <person name="Donoghue J."/>
            <person name="Ahrendt S."/>
            <person name="Andreopoulos W."/>
            <person name="He G."/>
            <person name="LaButti K."/>
            <person name="Lipzen A."/>
            <person name="Ng V."/>
            <person name="Riley R."/>
            <person name="Sandor L."/>
            <person name="Barry K."/>
            <person name="Martinez A.T."/>
            <person name="Xiao Y."/>
            <person name="Gibbons J.G."/>
            <person name="Terashima K."/>
            <person name="Grigoriev I.V."/>
            <person name="Hibbett D."/>
        </authorList>
    </citation>
    <scope>NUCLEOTIDE SEQUENCE [LARGE SCALE GENOMIC DNA]</scope>
    <source>
        <strain evidence="2 3">TFB7810</strain>
    </source>
</reference>
<feature type="coiled-coil region" evidence="1">
    <location>
        <begin position="436"/>
        <end position="488"/>
    </location>
</feature>
<evidence type="ECO:0000256" key="1">
    <source>
        <dbReference type="SAM" id="Coils"/>
    </source>
</evidence>
<dbReference type="AlphaFoldDB" id="A0A9W8TTQ2"/>
<gene>
    <name evidence="2" type="ORF">DFH05DRAFT_1463361</name>
</gene>